<dbReference type="PANTHER" id="PTHR42898">
    <property type="entry name" value="TROPINONE REDUCTASE"/>
    <property type="match status" value="1"/>
</dbReference>
<dbReference type="PRINTS" id="PR00080">
    <property type="entry name" value="SDRFAMILY"/>
</dbReference>
<keyword evidence="2" id="KW-0560">Oxidoreductase</keyword>
<dbReference type="Gene3D" id="3.40.50.720">
    <property type="entry name" value="NAD(P)-binding Rossmann-like Domain"/>
    <property type="match status" value="1"/>
</dbReference>
<dbReference type="Pfam" id="PF13561">
    <property type="entry name" value="adh_short_C2"/>
    <property type="match status" value="1"/>
</dbReference>
<dbReference type="GO" id="GO:0016491">
    <property type="term" value="F:oxidoreductase activity"/>
    <property type="evidence" value="ECO:0007669"/>
    <property type="project" value="UniProtKB-KW"/>
</dbReference>
<dbReference type="EnsemblPlants" id="Kaladp0039s0642.1.v1.1">
    <property type="protein sequence ID" value="Kaladp0039s0642.1.v1.1"/>
    <property type="gene ID" value="Kaladp0039s0642.v1.1"/>
</dbReference>
<dbReference type="EnsemblPlants" id="Kaladp0039s0642.2.v1.1">
    <property type="protein sequence ID" value="Kaladp0039s0642.2.v1.1"/>
    <property type="gene ID" value="Kaladp0039s0642.v1.1"/>
</dbReference>
<dbReference type="PROSITE" id="PS00061">
    <property type="entry name" value="ADH_SHORT"/>
    <property type="match status" value="1"/>
</dbReference>
<evidence type="ECO:0008006" key="5">
    <source>
        <dbReference type="Google" id="ProtNLM"/>
    </source>
</evidence>
<evidence type="ECO:0000256" key="1">
    <source>
        <dbReference type="ARBA" id="ARBA00022857"/>
    </source>
</evidence>
<dbReference type="AlphaFoldDB" id="A0A7N0TMB3"/>
<organism evidence="3 4">
    <name type="scientific">Kalanchoe fedtschenkoi</name>
    <name type="common">Lavender scallops</name>
    <name type="synonym">South American air plant</name>
    <dbReference type="NCBI Taxonomy" id="63787"/>
    <lineage>
        <taxon>Eukaryota</taxon>
        <taxon>Viridiplantae</taxon>
        <taxon>Streptophyta</taxon>
        <taxon>Embryophyta</taxon>
        <taxon>Tracheophyta</taxon>
        <taxon>Spermatophyta</taxon>
        <taxon>Magnoliopsida</taxon>
        <taxon>eudicotyledons</taxon>
        <taxon>Gunneridae</taxon>
        <taxon>Pentapetalae</taxon>
        <taxon>Saxifragales</taxon>
        <taxon>Crassulaceae</taxon>
        <taxon>Kalanchoe</taxon>
    </lineage>
</organism>
<keyword evidence="4" id="KW-1185">Reference proteome</keyword>
<accession>A0A7N0TMB3</accession>
<dbReference type="InterPro" id="IPR020904">
    <property type="entry name" value="Sc_DH/Rdtase_CS"/>
</dbReference>
<sequence length="266" mass="27984">MAQGKSDGQSSRWSLHGTTALVTGGTRGIGHAVVEELAGLGAKVHTCSRNEAELAECLKDWEGKGFAVTGSVCDASSRPQREALITHASSLFDGKLNILVNNVGTIISKPTTEHTAEEYAMLMSTNLESAYHFCQLAHPLLKASGAGSIVFVSSVAGLVSVGSGSVYGATKGAMNQLARNLACEWAVDNIRVNSVAPWVIKTSLVEHYPSEPGMVNKIISRTPLRRVGEPEDVSSLVAYLCLPAASYITGQTISVDGGFTVFGFAL</sequence>
<keyword evidence="1" id="KW-0521">NADP</keyword>
<dbReference type="FunFam" id="3.40.50.720:FF:000084">
    <property type="entry name" value="Short-chain dehydrogenase reductase"/>
    <property type="match status" value="1"/>
</dbReference>
<dbReference type="InterPro" id="IPR002347">
    <property type="entry name" value="SDR_fam"/>
</dbReference>
<dbReference type="PANTHER" id="PTHR42898:SF6">
    <property type="entry name" value="NADP-DEPENDENT MANNITOL DEHYDROGENASE"/>
    <property type="match status" value="1"/>
</dbReference>
<dbReference type="Proteomes" id="UP000594263">
    <property type="component" value="Unplaced"/>
</dbReference>
<dbReference type="InterPro" id="IPR045000">
    <property type="entry name" value="TR"/>
</dbReference>
<evidence type="ECO:0000256" key="2">
    <source>
        <dbReference type="ARBA" id="ARBA00023002"/>
    </source>
</evidence>
<evidence type="ECO:0000313" key="3">
    <source>
        <dbReference type="EnsemblPlants" id="Kaladp0039s0642.1.v1.1"/>
    </source>
</evidence>
<dbReference type="OMA" id="CLMLPLD"/>
<name>A0A7N0TMB3_KALFE</name>
<dbReference type="PRINTS" id="PR00081">
    <property type="entry name" value="GDHRDH"/>
</dbReference>
<reference evidence="3" key="1">
    <citation type="submission" date="2021-01" db="UniProtKB">
        <authorList>
            <consortium name="EnsemblPlants"/>
        </authorList>
    </citation>
    <scope>IDENTIFICATION</scope>
</reference>
<evidence type="ECO:0000313" key="4">
    <source>
        <dbReference type="Proteomes" id="UP000594263"/>
    </source>
</evidence>
<dbReference type="SUPFAM" id="SSF51735">
    <property type="entry name" value="NAD(P)-binding Rossmann-fold domains"/>
    <property type="match status" value="1"/>
</dbReference>
<dbReference type="InterPro" id="IPR036291">
    <property type="entry name" value="NAD(P)-bd_dom_sf"/>
</dbReference>
<proteinExistence type="predicted"/>
<dbReference type="Gramene" id="Kaladp0039s0642.1.v1.1">
    <property type="protein sequence ID" value="Kaladp0039s0642.1.v1.1"/>
    <property type="gene ID" value="Kaladp0039s0642.v1.1"/>
</dbReference>
<dbReference type="Gramene" id="Kaladp0039s0642.2.v1.1">
    <property type="protein sequence ID" value="Kaladp0039s0642.2.v1.1"/>
    <property type="gene ID" value="Kaladp0039s0642.v1.1"/>
</dbReference>
<protein>
    <recommendedName>
        <fullName evidence="5">3-oxoacyl-[acyl-carrier-protein] reductase</fullName>
    </recommendedName>
</protein>